<dbReference type="EMBL" id="JAPDRN010000225">
    <property type="protein sequence ID" value="KAJ9611807.1"/>
    <property type="molecule type" value="Genomic_DNA"/>
</dbReference>
<evidence type="ECO:0000256" key="1">
    <source>
        <dbReference type="ARBA" id="ARBA00022723"/>
    </source>
</evidence>
<reference evidence="7" key="1">
    <citation type="submission" date="2022-10" db="EMBL/GenBank/DDBJ databases">
        <title>Culturing micro-colonial fungi from biological soil crusts in the Mojave desert and describing Neophaeococcomyces mojavensis, and introducing the new genera and species Taxawa tesnikishii.</title>
        <authorList>
            <person name="Kurbessoian T."/>
            <person name="Stajich J.E."/>
        </authorList>
    </citation>
    <scope>NUCLEOTIDE SEQUENCE</scope>
    <source>
        <strain evidence="7">TK_35</strain>
    </source>
</reference>
<dbReference type="GO" id="GO:0003677">
    <property type="term" value="F:DNA binding"/>
    <property type="evidence" value="ECO:0007669"/>
    <property type="project" value="UniProtKB-KW"/>
</dbReference>
<sequence>MQPQRVSGRLGSKKTKTGCLTCRNFALSRQRSAIRARKPDRPAANVDCQLRIFEGSDEERQLFEYFRKRVVFQLSGFLDEDFWITTLLQVSHSVPSVRRLAIAIAAYIGEHDRHSRTTMHQRSWNASLKYYQNALCKANRYTESADQELVAILSCPLFLCMEFLQGKKLQAMSFFLHGYLLVRTFQEQNSRNSAISRCAVIYESLGPVYNRLMMMAKLFGHSFPTDYSNLAFLPGPNPTPSTFNNLKDARDLLFHHLVISHEFVKRLNSTTCTPFSLHEHYLQRQEELLIQLDIWNSNFKQMCESFDDSDRAVIATLSMWHAAAVIWLRNPFEGFEMSFDESLDCFQVILEKANEALATRQQVHDVFTFGMGVLPPLYFTSLKCRHFSLRKEAIRLMGEGPRREGLWDREELITVASQALALETADQSDIASLPAEYERLIKVKIFQQDAGCRLKAAFIYRDHKVEQVWNKIRQ</sequence>
<accession>A0AA39CL15</accession>
<organism evidence="7 8">
    <name type="scientific">Knufia peltigerae</name>
    <dbReference type="NCBI Taxonomy" id="1002370"/>
    <lineage>
        <taxon>Eukaryota</taxon>
        <taxon>Fungi</taxon>
        <taxon>Dikarya</taxon>
        <taxon>Ascomycota</taxon>
        <taxon>Pezizomycotina</taxon>
        <taxon>Eurotiomycetes</taxon>
        <taxon>Chaetothyriomycetidae</taxon>
        <taxon>Chaetothyriales</taxon>
        <taxon>Trichomeriaceae</taxon>
        <taxon>Knufia</taxon>
    </lineage>
</organism>
<dbReference type="PANTHER" id="PTHR36206:SF13">
    <property type="entry name" value="TRANSCRIPTIONAL REGULATORY PROTEIN MOC3"/>
    <property type="match status" value="1"/>
</dbReference>
<name>A0AA39CL15_9EURO</name>
<keyword evidence="5" id="KW-0804">Transcription</keyword>
<keyword evidence="3" id="KW-0805">Transcription regulation</keyword>
<dbReference type="GO" id="GO:0046872">
    <property type="term" value="F:metal ion binding"/>
    <property type="evidence" value="ECO:0007669"/>
    <property type="project" value="UniProtKB-KW"/>
</dbReference>
<dbReference type="AlphaFoldDB" id="A0AA39CL15"/>
<gene>
    <name evidence="7" type="ORF">H2204_015193</name>
</gene>
<proteinExistence type="predicted"/>
<evidence type="ECO:0000256" key="6">
    <source>
        <dbReference type="ARBA" id="ARBA00023242"/>
    </source>
</evidence>
<evidence type="ECO:0000313" key="8">
    <source>
        <dbReference type="Proteomes" id="UP001172681"/>
    </source>
</evidence>
<protein>
    <recommendedName>
        <fullName evidence="9">C6 zinc finger domain protein</fullName>
    </recommendedName>
</protein>
<dbReference type="PANTHER" id="PTHR36206">
    <property type="entry name" value="ASPERCRYPTIN BIOSYNTHESIS CLUSTER-SPECIFIC TRANSCRIPTION REGULATOR ATNN-RELATED"/>
    <property type="match status" value="1"/>
</dbReference>
<comment type="caution">
    <text evidence="7">The sequence shown here is derived from an EMBL/GenBank/DDBJ whole genome shotgun (WGS) entry which is preliminary data.</text>
</comment>
<dbReference type="InterPro" id="IPR052360">
    <property type="entry name" value="Transcr_Regulatory_Proteins"/>
</dbReference>
<dbReference type="Proteomes" id="UP001172681">
    <property type="component" value="Unassembled WGS sequence"/>
</dbReference>
<keyword evidence="1" id="KW-0479">Metal-binding</keyword>
<evidence type="ECO:0000313" key="7">
    <source>
        <dbReference type="EMBL" id="KAJ9611807.1"/>
    </source>
</evidence>
<evidence type="ECO:0000256" key="4">
    <source>
        <dbReference type="ARBA" id="ARBA00023125"/>
    </source>
</evidence>
<evidence type="ECO:0000256" key="2">
    <source>
        <dbReference type="ARBA" id="ARBA00022833"/>
    </source>
</evidence>
<keyword evidence="8" id="KW-1185">Reference proteome</keyword>
<evidence type="ECO:0000256" key="3">
    <source>
        <dbReference type="ARBA" id="ARBA00023015"/>
    </source>
</evidence>
<evidence type="ECO:0000256" key="5">
    <source>
        <dbReference type="ARBA" id="ARBA00023163"/>
    </source>
</evidence>
<keyword evidence="4" id="KW-0238">DNA-binding</keyword>
<evidence type="ECO:0008006" key="9">
    <source>
        <dbReference type="Google" id="ProtNLM"/>
    </source>
</evidence>
<keyword evidence="6" id="KW-0539">Nucleus</keyword>
<keyword evidence="2" id="KW-0862">Zinc</keyword>